<dbReference type="GO" id="GO:0033615">
    <property type="term" value="P:mitochondrial proton-transporting ATP synthase complex assembly"/>
    <property type="evidence" value="ECO:0007669"/>
    <property type="project" value="InterPro"/>
</dbReference>
<dbReference type="EMBL" id="KZ293645">
    <property type="protein sequence ID" value="PBL02463.1"/>
    <property type="molecule type" value="Genomic_DNA"/>
</dbReference>
<dbReference type="OMA" id="LDMPVTH"/>
<dbReference type="AlphaFoldDB" id="A0A2H3EG61"/>
<reference evidence="2" key="1">
    <citation type="journal article" date="2017" name="Nat. Ecol. Evol.">
        <title>Genome expansion and lineage-specific genetic innovations in the forest pathogenic fungi Armillaria.</title>
        <authorList>
            <person name="Sipos G."/>
            <person name="Prasanna A.N."/>
            <person name="Walter M.C."/>
            <person name="O'Connor E."/>
            <person name="Balint B."/>
            <person name="Krizsan K."/>
            <person name="Kiss B."/>
            <person name="Hess J."/>
            <person name="Varga T."/>
            <person name="Slot J."/>
            <person name="Riley R."/>
            <person name="Boka B."/>
            <person name="Rigling D."/>
            <person name="Barry K."/>
            <person name="Lee J."/>
            <person name="Mihaltcheva S."/>
            <person name="LaButti K."/>
            <person name="Lipzen A."/>
            <person name="Waldron R."/>
            <person name="Moloney N.M."/>
            <person name="Sperisen C."/>
            <person name="Kredics L."/>
            <person name="Vagvoelgyi C."/>
            <person name="Patrignani A."/>
            <person name="Fitzpatrick D."/>
            <person name="Nagy I."/>
            <person name="Doyle S."/>
            <person name="Anderson J.B."/>
            <person name="Grigoriev I.V."/>
            <person name="Gueldener U."/>
            <person name="Muensterkoetter M."/>
            <person name="Nagy L.G."/>
        </authorList>
    </citation>
    <scope>NUCLEOTIDE SEQUENCE [LARGE SCALE GENOMIC DNA]</scope>
    <source>
        <strain evidence="2">Ar21-2</strain>
    </source>
</reference>
<evidence type="ECO:0000313" key="1">
    <source>
        <dbReference type="EMBL" id="PBL02463.1"/>
    </source>
</evidence>
<dbReference type="PANTHER" id="PTHR28015:SF1">
    <property type="entry name" value="ATP SYNTHASE ASSEMBLY FACTOR FMC1, MITOCHONDRIAL"/>
    <property type="match status" value="1"/>
</dbReference>
<proteinExistence type="predicted"/>
<dbReference type="STRING" id="47427.A0A2H3EG61"/>
<dbReference type="InterPro" id="IPR039196">
    <property type="entry name" value="Fmc1"/>
</dbReference>
<dbReference type="Proteomes" id="UP000217790">
    <property type="component" value="Unassembled WGS sequence"/>
</dbReference>
<organism evidence="1 2">
    <name type="scientific">Armillaria gallica</name>
    <name type="common">Bulbous honey fungus</name>
    <name type="synonym">Armillaria bulbosa</name>
    <dbReference type="NCBI Taxonomy" id="47427"/>
    <lineage>
        <taxon>Eukaryota</taxon>
        <taxon>Fungi</taxon>
        <taxon>Dikarya</taxon>
        <taxon>Basidiomycota</taxon>
        <taxon>Agaricomycotina</taxon>
        <taxon>Agaricomycetes</taxon>
        <taxon>Agaricomycetidae</taxon>
        <taxon>Agaricales</taxon>
        <taxon>Marasmiineae</taxon>
        <taxon>Physalacriaceae</taxon>
        <taxon>Armillaria</taxon>
    </lineage>
</organism>
<dbReference type="OrthoDB" id="15893at2759"/>
<sequence length="121" mass="13721">MASQHVVASTYRSILRELRKSVSSFYLDLVSALMGLQAPSKRNIVNPLSSNFRSILEGYQQSGNERVLEDVRNAVALMQASRQHQFLLDRYNPLIDLTAEERIHATARRVGLDMPVTHQPE</sequence>
<protein>
    <submittedName>
        <fullName evidence="1">Uncharacterized protein</fullName>
    </submittedName>
</protein>
<dbReference type="GO" id="GO:0005759">
    <property type="term" value="C:mitochondrial matrix"/>
    <property type="evidence" value="ECO:0007669"/>
    <property type="project" value="TreeGrafter"/>
</dbReference>
<dbReference type="PANTHER" id="PTHR28015">
    <property type="entry name" value="ATP SYNTHASE ASSEMBLY FACTOR FMC1, MITOCHONDRIAL"/>
    <property type="match status" value="1"/>
</dbReference>
<accession>A0A2H3EG61</accession>
<name>A0A2H3EG61_ARMGA</name>
<gene>
    <name evidence="1" type="ORF">ARMGADRAFT_1071927</name>
</gene>
<evidence type="ECO:0000313" key="2">
    <source>
        <dbReference type="Proteomes" id="UP000217790"/>
    </source>
</evidence>
<dbReference type="InParanoid" id="A0A2H3EG61"/>
<dbReference type="Pfam" id="PF13233">
    <property type="entry name" value="Complex1_LYR_2"/>
    <property type="match status" value="1"/>
</dbReference>
<dbReference type="FunCoup" id="A0A2H3EG61">
    <property type="interactions" value="17"/>
</dbReference>
<keyword evidence="2" id="KW-1185">Reference proteome</keyword>